<dbReference type="RefSeq" id="WP_316983856.1">
    <property type="nucleotide sequence ID" value="NZ_CP136521.1"/>
</dbReference>
<sequence length="364" mass="41792">MYWIPFVAAVYLLLKNNNNELNNLKNNHMANCNKLFLDFDANLNISKKKKEGLKNSKETLRTRIRKYFKDNHPEYKPEFYIQGSYKMGTTILTKDDECDLDDGIYFKREIGVTGTTLQTWVKNAVDGATSTPPEHRKKCVRVIYQSDYHIDYPIYYFPKGSDHPLLAVKNEDLQESDPKEVVNWYKSQKDDNGQFHRITKYLKAWGDHKRNKMPSGLAMSILAANNMQFNDRDDIALKDTLIKIQETLEDSFECIVPGTPYDDLFGDYDDSRKNNFLSNLDNFIDDAKIAVDNEPNQLKSSKLWRKHLGDKFPLGEDEDTDAKEASLKAISEKILAGSAYAQKNGSITSCDEGIKHKPHTNYGG</sequence>
<dbReference type="NCBIfam" id="NF041078">
    <property type="entry name" value="cGAS"/>
    <property type="match status" value="1"/>
</dbReference>
<keyword evidence="1" id="KW-0808">Transferase</keyword>
<evidence type="ECO:0000313" key="13">
    <source>
        <dbReference type="EMBL" id="WOD44182.1"/>
    </source>
</evidence>
<evidence type="ECO:0000256" key="5">
    <source>
        <dbReference type="ARBA" id="ARBA00022840"/>
    </source>
</evidence>
<keyword evidence="3" id="KW-0479">Metal-binding</keyword>
<evidence type="ECO:0000256" key="11">
    <source>
        <dbReference type="ARBA" id="ARBA00048304"/>
    </source>
</evidence>
<gene>
    <name evidence="13" type="ORF">RNZ46_02710</name>
</gene>
<organism evidence="13 14">
    <name type="scientific">Hwangdonia lutea</name>
    <dbReference type="NCBI Taxonomy" id="3075823"/>
    <lineage>
        <taxon>Bacteria</taxon>
        <taxon>Pseudomonadati</taxon>
        <taxon>Bacteroidota</taxon>
        <taxon>Flavobacteriia</taxon>
        <taxon>Flavobacteriales</taxon>
        <taxon>Flavobacteriaceae</taxon>
        <taxon>Hwangdonia</taxon>
    </lineage>
</organism>
<dbReference type="GO" id="GO:0009117">
    <property type="term" value="P:nucleotide metabolic process"/>
    <property type="evidence" value="ECO:0007669"/>
    <property type="project" value="UniProtKB-KW"/>
</dbReference>
<evidence type="ECO:0000256" key="7">
    <source>
        <dbReference type="ARBA" id="ARBA00023080"/>
    </source>
</evidence>
<dbReference type="AlphaFoldDB" id="A0AA97EN26"/>
<dbReference type="GO" id="GO:0140701">
    <property type="term" value="F:3',3'-cyclic GMP-AMP synthase activity"/>
    <property type="evidence" value="ECO:0007669"/>
    <property type="project" value="InterPro"/>
</dbReference>
<keyword evidence="2" id="KW-0548">Nucleotidyltransferase</keyword>
<dbReference type="GO" id="GO:0005524">
    <property type="term" value="F:ATP binding"/>
    <property type="evidence" value="ECO:0007669"/>
    <property type="project" value="UniProtKB-KW"/>
</dbReference>
<dbReference type="GO" id="GO:0005525">
    <property type="term" value="F:GTP binding"/>
    <property type="evidence" value="ECO:0007669"/>
    <property type="project" value="UniProtKB-KW"/>
</dbReference>
<protein>
    <recommendedName>
        <fullName evidence="10">Cyclic GMP-AMP synthase</fullName>
    </recommendedName>
</protein>
<dbReference type="InterPro" id="IPR047805">
    <property type="entry name" value="GAMP_synthase"/>
</dbReference>
<keyword evidence="9" id="KW-0342">GTP-binding</keyword>
<evidence type="ECO:0000256" key="4">
    <source>
        <dbReference type="ARBA" id="ARBA00022741"/>
    </source>
</evidence>
<name>A0AA97EN26_9FLAO</name>
<keyword evidence="5" id="KW-0067">ATP-binding</keyword>
<reference evidence="14" key="1">
    <citation type="submission" date="2024-06" db="EMBL/GenBank/DDBJ databases">
        <title>Hwangdonia haimaensis gen. nov., sp. nov., a member of the family Flavobacteriaceae isolated from the haima cold seep.</title>
        <authorList>
            <person name="Li J."/>
        </authorList>
    </citation>
    <scope>NUCLEOTIDE SEQUENCE [LARGE SCALE GENOMIC DNA]</scope>
    <source>
        <strain evidence="14">SCSIO 19198</strain>
    </source>
</reference>
<accession>A0AA97EN26</accession>
<evidence type="ECO:0000256" key="1">
    <source>
        <dbReference type="ARBA" id="ARBA00022679"/>
    </source>
</evidence>
<evidence type="ECO:0000256" key="6">
    <source>
        <dbReference type="ARBA" id="ARBA00022842"/>
    </source>
</evidence>
<dbReference type="KEGG" id="hws:RNZ46_02710"/>
<keyword evidence="14" id="KW-1185">Reference proteome</keyword>
<keyword evidence="4" id="KW-0547">Nucleotide-binding</keyword>
<keyword evidence="7" id="KW-0546">Nucleotide metabolism</keyword>
<dbReference type="EMBL" id="CP136521">
    <property type="protein sequence ID" value="WOD44182.1"/>
    <property type="molecule type" value="Genomic_DNA"/>
</dbReference>
<evidence type="ECO:0000259" key="12">
    <source>
        <dbReference type="Pfam" id="PF21654"/>
    </source>
</evidence>
<proteinExistence type="predicted"/>
<keyword evidence="6" id="KW-0460">Magnesium</keyword>
<evidence type="ECO:0000256" key="9">
    <source>
        <dbReference type="ARBA" id="ARBA00023134"/>
    </source>
</evidence>
<evidence type="ECO:0000256" key="2">
    <source>
        <dbReference type="ARBA" id="ARBA00022695"/>
    </source>
</evidence>
<keyword evidence="8" id="KW-0051">Antiviral defense</keyword>
<evidence type="ECO:0000256" key="10">
    <source>
        <dbReference type="ARBA" id="ARBA00044145"/>
    </source>
</evidence>
<dbReference type="Proteomes" id="UP001302486">
    <property type="component" value="Chromosome"/>
</dbReference>
<feature type="domain" description="Cyclic GMP-AMP synthase DncV-like nucleotidyltransferase" evidence="12">
    <location>
        <begin position="77"/>
        <end position="155"/>
    </location>
</feature>
<evidence type="ECO:0000256" key="3">
    <source>
        <dbReference type="ARBA" id="ARBA00022723"/>
    </source>
</evidence>
<evidence type="ECO:0000313" key="14">
    <source>
        <dbReference type="Proteomes" id="UP001302486"/>
    </source>
</evidence>
<dbReference type="Pfam" id="PF21654">
    <property type="entry name" value="DncV-like_NTFase"/>
    <property type="match status" value="1"/>
</dbReference>
<dbReference type="InterPro" id="IPR048445">
    <property type="entry name" value="DncV-like_NTFase"/>
</dbReference>
<dbReference type="GO" id="GO:0051607">
    <property type="term" value="P:defense response to virus"/>
    <property type="evidence" value="ECO:0007669"/>
    <property type="project" value="UniProtKB-KW"/>
</dbReference>
<dbReference type="GO" id="GO:0046872">
    <property type="term" value="F:metal ion binding"/>
    <property type="evidence" value="ECO:0007669"/>
    <property type="project" value="UniProtKB-KW"/>
</dbReference>
<comment type="catalytic activity">
    <reaction evidence="11">
        <text>GTP + ATP = 3',3'-cGAMP + 2 diphosphate</text>
        <dbReference type="Rhea" id="RHEA:35647"/>
        <dbReference type="ChEBI" id="CHEBI:30616"/>
        <dbReference type="ChEBI" id="CHEBI:33019"/>
        <dbReference type="ChEBI" id="CHEBI:37565"/>
        <dbReference type="ChEBI" id="CHEBI:71501"/>
    </reaction>
    <physiologicalReaction direction="left-to-right" evidence="11">
        <dbReference type="Rhea" id="RHEA:35648"/>
    </physiologicalReaction>
</comment>
<evidence type="ECO:0000256" key="8">
    <source>
        <dbReference type="ARBA" id="ARBA00023118"/>
    </source>
</evidence>